<sequence length="181" mass="19820">MINNKAIRLTCVPTLILALFVAFCFPLQAKGSEGFPAEEELVEELAAQLEFLMEEALVVENGLRTFDFEKIEDEFGKEVRDEIEMLTVGLQPVENTKSRNGNLMVTASNEAWKSCMIGAIKDHFGVAMVTAALEGGLWAYLEKKAYKEAAKLLVKFAVGSNAVGLAGTLIYYGGVCTYKHG</sequence>
<dbReference type="Proteomes" id="UP000053681">
    <property type="component" value="Unassembled WGS sequence"/>
</dbReference>
<keyword evidence="2" id="KW-1185">Reference proteome</keyword>
<protein>
    <submittedName>
        <fullName evidence="1">Uncharacterized protein</fullName>
    </submittedName>
</protein>
<dbReference type="EMBL" id="LNQP01000071">
    <property type="protein sequence ID" value="KSU86691.1"/>
    <property type="molecule type" value="Genomic_DNA"/>
</dbReference>
<dbReference type="AlphaFoldDB" id="A0A0V8JI20"/>
<gene>
    <name evidence="1" type="ORF">AS180_17290</name>
</gene>
<name>A0A0V8JI20_9BACI</name>
<organism evidence="1 2">
    <name type="scientific">Priestia veravalensis</name>
    <dbReference type="NCBI Taxonomy" id="1414648"/>
    <lineage>
        <taxon>Bacteria</taxon>
        <taxon>Bacillati</taxon>
        <taxon>Bacillota</taxon>
        <taxon>Bacilli</taxon>
        <taxon>Bacillales</taxon>
        <taxon>Bacillaceae</taxon>
        <taxon>Priestia</taxon>
    </lineage>
</organism>
<accession>A0A0V8JI20</accession>
<proteinExistence type="predicted"/>
<evidence type="ECO:0000313" key="2">
    <source>
        <dbReference type="Proteomes" id="UP000053681"/>
    </source>
</evidence>
<reference evidence="1 2" key="1">
    <citation type="submission" date="2015-11" db="EMBL/GenBank/DDBJ databases">
        <title>Bacillus caseinolyticus sp nov.</title>
        <authorList>
            <person name="Dastager S.G."/>
            <person name="Mawlankar R."/>
        </authorList>
    </citation>
    <scope>NUCLEOTIDE SEQUENCE [LARGE SCALE GENOMIC DNA]</scope>
    <source>
        <strain evidence="1 2">SGD-V-76</strain>
    </source>
</reference>
<evidence type="ECO:0000313" key="1">
    <source>
        <dbReference type="EMBL" id="KSU86691.1"/>
    </source>
</evidence>
<comment type="caution">
    <text evidence="1">The sequence shown here is derived from an EMBL/GenBank/DDBJ whole genome shotgun (WGS) entry which is preliminary data.</text>
</comment>